<keyword evidence="12" id="KW-1185">Reference proteome</keyword>
<gene>
    <name evidence="11" type="ordered locus">Caci_7332</name>
</gene>
<evidence type="ECO:0000256" key="4">
    <source>
        <dbReference type="ARBA" id="ARBA00022691"/>
    </source>
</evidence>
<dbReference type="GO" id="GO:0009307">
    <property type="term" value="P:DNA restriction-modification system"/>
    <property type="evidence" value="ECO:0007669"/>
    <property type="project" value="UniProtKB-KW"/>
</dbReference>
<evidence type="ECO:0000256" key="6">
    <source>
        <dbReference type="ARBA" id="ARBA00023125"/>
    </source>
</evidence>
<name>C7Q8H3_CATAD</name>
<dbReference type="Pfam" id="PF01555">
    <property type="entry name" value="N6_N4_Mtase"/>
    <property type="match status" value="1"/>
</dbReference>
<protein>
    <recommendedName>
        <fullName evidence="8">Methyltransferase</fullName>
        <ecNumber evidence="8">2.1.1.-</ecNumber>
    </recommendedName>
</protein>
<keyword evidence="3" id="KW-0808">Transferase</keyword>
<feature type="region of interest" description="Disordered" evidence="9">
    <location>
        <begin position="169"/>
        <end position="194"/>
    </location>
</feature>
<accession>C7Q8H3</accession>
<evidence type="ECO:0000256" key="1">
    <source>
        <dbReference type="ARBA" id="ARBA00010203"/>
    </source>
</evidence>
<evidence type="ECO:0000259" key="10">
    <source>
        <dbReference type="Pfam" id="PF01555"/>
    </source>
</evidence>
<dbReference type="InterPro" id="IPR002941">
    <property type="entry name" value="DNA_methylase_N4/N6"/>
</dbReference>
<dbReference type="Proteomes" id="UP000000851">
    <property type="component" value="Chromosome"/>
</dbReference>
<dbReference type="InParanoid" id="C7Q8H3"/>
<keyword evidence="2 11" id="KW-0489">Methyltransferase</keyword>
<evidence type="ECO:0000256" key="2">
    <source>
        <dbReference type="ARBA" id="ARBA00022603"/>
    </source>
</evidence>
<dbReference type="STRING" id="479433.Caci_7332"/>
<keyword evidence="6" id="KW-0238">DNA-binding</keyword>
<evidence type="ECO:0000256" key="9">
    <source>
        <dbReference type="SAM" id="MobiDB-lite"/>
    </source>
</evidence>
<dbReference type="GO" id="GO:0032259">
    <property type="term" value="P:methylation"/>
    <property type="evidence" value="ECO:0007669"/>
    <property type="project" value="UniProtKB-KW"/>
</dbReference>
<comment type="similarity">
    <text evidence="1">Belongs to the N(4)/N(6)-methyltransferase family. N(4) subfamily.</text>
</comment>
<dbReference type="InterPro" id="IPR017985">
    <property type="entry name" value="MeTrfase_CN4_CS"/>
</dbReference>
<evidence type="ECO:0000256" key="8">
    <source>
        <dbReference type="RuleBase" id="RU362026"/>
    </source>
</evidence>
<comment type="catalytic activity">
    <reaction evidence="7">
        <text>a 2'-deoxycytidine in DNA + S-adenosyl-L-methionine = an N(4)-methyl-2'-deoxycytidine in DNA + S-adenosyl-L-homocysteine + H(+)</text>
        <dbReference type="Rhea" id="RHEA:16857"/>
        <dbReference type="Rhea" id="RHEA-COMP:11369"/>
        <dbReference type="Rhea" id="RHEA-COMP:13674"/>
        <dbReference type="ChEBI" id="CHEBI:15378"/>
        <dbReference type="ChEBI" id="CHEBI:57856"/>
        <dbReference type="ChEBI" id="CHEBI:59789"/>
        <dbReference type="ChEBI" id="CHEBI:85452"/>
        <dbReference type="ChEBI" id="CHEBI:137933"/>
        <dbReference type="EC" id="2.1.1.113"/>
    </reaction>
</comment>
<dbReference type="REBASE" id="21661">
    <property type="entry name" value="M.CacDORF7332P"/>
</dbReference>
<dbReference type="InterPro" id="IPR001091">
    <property type="entry name" value="RM_Methyltransferase"/>
</dbReference>
<dbReference type="KEGG" id="cai:Caci_7332"/>
<keyword evidence="5" id="KW-0680">Restriction system</keyword>
<evidence type="ECO:0000256" key="7">
    <source>
        <dbReference type="ARBA" id="ARBA00049120"/>
    </source>
</evidence>
<feature type="domain" description="DNA methylase N-4/N-6" evidence="10">
    <location>
        <begin position="29"/>
        <end position="331"/>
    </location>
</feature>
<dbReference type="AlphaFoldDB" id="C7Q8H3"/>
<dbReference type="GO" id="GO:0003677">
    <property type="term" value="F:DNA binding"/>
    <property type="evidence" value="ECO:0007669"/>
    <property type="project" value="UniProtKB-KW"/>
</dbReference>
<dbReference type="GO" id="GO:0008170">
    <property type="term" value="F:N-methyltransferase activity"/>
    <property type="evidence" value="ECO:0007669"/>
    <property type="project" value="InterPro"/>
</dbReference>
<dbReference type="eggNOG" id="COG0863">
    <property type="taxonomic scope" value="Bacteria"/>
</dbReference>
<proteinExistence type="inferred from homology"/>
<dbReference type="PROSITE" id="PS00093">
    <property type="entry name" value="N4_MTASE"/>
    <property type="match status" value="1"/>
</dbReference>
<dbReference type="OrthoDB" id="9773060at2"/>
<dbReference type="RefSeq" id="WP_015795889.1">
    <property type="nucleotide sequence ID" value="NC_013131.1"/>
</dbReference>
<sequence length="345" mass="37674">MNQITPTNRNRILVGDVRARLSELPDAAVHCVITSPPYWSLRDYGHPDQIGAEPTVQAWAETIAAVCGDLGRVLRPDGVLWLNLGDGYSRHIREGAAKKCLLLGPERVALKMTQSGWLLRNKVIWAKRNPMPANVRDRLSTSHEYLYCFTRSPQYYFDLDAIREPAVTANKQQRAGNRATYPPRTAVPSLNGGSTSRVDLNHGLSAMKARGVQSHPLGKNPGDVWSISTASYHGAHFATFPVELVRRPLLATCPERTCAACGTPWARTLLGTGHRRASSGPLRQACLCQAGWQPGLVLDPFIGAGTVGVAAERFGRDWLGIELNPDFAALATARIAEARAAKTNR</sequence>
<keyword evidence="4" id="KW-0949">S-adenosyl-L-methionine</keyword>
<organism evidence="11 12">
    <name type="scientific">Catenulispora acidiphila (strain DSM 44928 / JCM 14897 / NBRC 102108 / NRRL B-24433 / ID139908)</name>
    <dbReference type="NCBI Taxonomy" id="479433"/>
    <lineage>
        <taxon>Bacteria</taxon>
        <taxon>Bacillati</taxon>
        <taxon>Actinomycetota</taxon>
        <taxon>Actinomycetes</taxon>
        <taxon>Catenulisporales</taxon>
        <taxon>Catenulisporaceae</taxon>
        <taxon>Catenulispora</taxon>
    </lineage>
</organism>
<dbReference type="HOGENOM" id="CLU_024927_2_0_11"/>
<dbReference type="Gene3D" id="3.40.50.150">
    <property type="entry name" value="Vaccinia Virus protein VP39"/>
    <property type="match status" value="1"/>
</dbReference>
<dbReference type="GO" id="GO:0015667">
    <property type="term" value="F:site-specific DNA-methyltransferase (cytosine-N4-specific) activity"/>
    <property type="evidence" value="ECO:0007669"/>
    <property type="project" value="UniProtKB-EC"/>
</dbReference>
<reference evidence="11 12" key="1">
    <citation type="journal article" date="2009" name="Stand. Genomic Sci.">
        <title>Complete genome sequence of Catenulispora acidiphila type strain (ID 139908).</title>
        <authorList>
            <person name="Copeland A."/>
            <person name="Lapidus A."/>
            <person name="Glavina Del Rio T."/>
            <person name="Nolan M."/>
            <person name="Lucas S."/>
            <person name="Chen F."/>
            <person name="Tice H."/>
            <person name="Cheng J.F."/>
            <person name="Bruce D."/>
            <person name="Goodwin L."/>
            <person name="Pitluck S."/>
            <person name="Mikhailova N."/>
            <person name="Pati A."/>
            <person name="Ivanova N."/>
            <person name="Mavromatis K."/>
            <person name="Chen A."/>
            <person name="Palaniappan K."/>
            <person name="Chain P."/>
            <person name="Land M."/>
            <person name="Hauser L."/>
            <person name="Chang Y.J."/>
            <person name="Jeffries C.D."/>
            <person name="Chertkov O."/>
            <person name="Brettin T."/>
            <person name="Detter J.C."/>
            <person name="Han C."/>
            <person name="Ali Z."/>
            <person name="Tindall B.J."/>
            <person name="Goker M."/>
            <person name="Bristow J."/>
            <person name="Eisen J.A."/>
            <person name="Markowitz V."/>
            <person name="Hugenholtz P."/>
            <person name="Kyrpides N.C."/>
            <person name="Klenk H.P."/>
        </authorList>
    </citation>
    <scope>NUCLEOTIDE SEQUENCE [LARGE SCALE GENOMIC DNA]</scope>
    <source>
        <strain evidence="12">DSM 44928 / JCM 14897 / NBRC 102108 / NRRL B-24433 / ID139908</strain>
    </source>
</reference>
<dbReference type="EMBL" id="CP001700">
    <property type="protein sequence ID" value="ACU76161.1"/>
    <property type="molecule type" value="Genomic_DNA"/>
</dbReference>
<dbReference type="PRINTS" id="PR00508">
    <property type="entry name" value="S21N4MTFRASE"/>
</dbReference>
<dbReference type="InterPro" id="IPR029063">
    <property type="entry name" value="SAM-dependent_MTases_sf"/>
</dbReference>
<dbReference type="EC" id="2.1.1.-" evidence="8"/>
<evidence type="ECO:0000313" key="11">
    <source>
        <dbReference type="EMBL" id="ACU76161.1"/>
    </source>
</evidence>
<evidence type="ECO:0000313" key="12">
    <source>
        <dbReference type="Proteomes" id="UP000000851"/>
    </source>
</evidence>
<evidence type="ECO:0000256" key="3">
    <source>
        <dbReference type="ARBA" id="ARBA00022679"/>
    </source>
</evidence>
<dbReference type="SUPFAM" id="SSF53335">
    <property type="entry name" value="S-adenosyl-L-methionine-dependent methyltransferases"/>
    <property type="match status" value="1"/>
</dbReference>
<evidence type="ECO:0000256" key="5">
    <source>
        <dbReference type="ARBA" id="ARBA00022747"/>
    </source>
</evidence>